<reference evidence="10 11" key="1">
    <citation type="submission" date="2019-03" db="EMBL/GenBank/DDBJ databases">
        <title>Genomic Encyclopedia of Archaeal and Bacterial Type Strains, Phase II (KMG-II): from individual species to whole genera.</title>
        <authorList>
            <person name="Goeker M."/>
        </authorList>
    </citation>
    <scope>NUCLEOTIDE SEQUENCE [LARGE SCALE GENOMIC DNA]</scope>
    <source>
        <strain evidence="10 11">DSM 19035</strain>
    </source>
</reference>
<keyword evidence="3 7" id="KW-0812">Transmembrane</keyword>
<dbReference type="InterPro" id="IPR003838">
    <property type="entry name" value="ABC3_permease_C"/>
</dbReference>
<comment type="similarity">
    <text evidence="6">Belongs to the ABC-4 integral membrane protein family.</text>
</comment>
<dbReference type="InterPro" id="IPR025857">
    <property type="entry name" value="MacB_PCD"/>
</dbReference>
<keyword evidence="11" id="KW-1185">Reference proteome</keyword>
<evidence type="ECO:0000313" key="10">
    <source>
        <dbReference type="EMBL" id="TDQ09765.1"/>
    </source>
</evidence>
<dbReference type="OrthoDB" id="8769057at2"/>
<dbReference type="Pfam" id="PF02687">
    <property type="entry name" value="FtsX"/>
    <property type="match status" value="1"/>
</dbReference>
<evidence type="ECO:0000256" key="2">
    <source>
        <dbReference type="ARBA" id="ARBA00022475"/>
    </source>
</evidence>
<keyword evidence="4 7" id="KW-1133">Transmembrane helix</keyword>
<dbReference type="Proteomes" id="UP000295620">
    <property type="component" value="Unassembled WGS sequence"/>
</dbReference>
<dbReference type="AlphaFoldDB" id="A0A4R6SZ13"/>
<evidence type="ECO:0000256" key="6">
    <source>
        <dbReference type="ARBA" id="ARBA00038076"/>
    </source>
</evidence>
<evidence type="ECO:0000256" key="5">
    <source>
        <dbReference type="ARBA" id="ARBA00023136"/>
    </source>
</evidence>
<sequence length="380" mass="42976">MIKHIFILTWNKRKQHIFLIIELFFFFLAISFLVFISISSKLASGPKNFNIDNVVDIQIPYQADSTIKLLRESVMQMTEVSGASFSNTGPSIGYFDAVDVIWNGKNIEIYRSFSDEYLKDLVSLKLREGKWFDNTSINASKKLIVINGILQEKFFPNGNAVGKTLTTSLDKYLIIGVIEDLNDDAGKSTTVNGSFYEFSPKVSYAHLLVKLKVPLNEKIYKQLQRKQKEYGGSYEYSEIISIAQYRESREKQNSSFFSFILLISSFLIVNIVLGLYSILYQTINRRKSEIGIRRAAGATSGAIYKQIIFEVLCLTTFALIFGVAVGYQFLLFNTLQGEPADYVISMVVAALFIYLLVTLCALYPAYLAAKIHPADALHDE</sequence>
<feature type="transmembrane region" description="Helical" evidence="7">
    <location>
        <begin position="256"/>
        <end position="279"/>
    </location>
</feature>
<protein>
    <submittedName>
        <fullName evidence="10">Putative ABC transport system permease protein</fullName>
    </submittedName>
</protein>
<feature type="transmembrane region" description="Helical" evidence="7">
    <location>
        <begin position="307"/>
        <end position="330"/>
    </location>
</feature>
<evidence type="ECO:0000259" key="8">
    <source>
        <dbReference type="Pfam" id="PF02687"/>
    </source>
</evidence>
<dbReference type="GO" id="GO:0022857">
    <property type="term" value="F:transmembrane transporter activity"/>
    <property type="evidence" value="ECO:0007669"/>
    <property type="project" value="TreeGrafter"/>
</dbReference>
<gene>
    <name evidence="10" type="ORF">ATK78_1924</name>
</gene>
<feature type="domain" description="ABC3 transporter permease C-terminal" evidence="8">
    <location>
        <begin position="262"/>
        <end position="373"/>
    </location>
</feature>
<dbReference type="PANTHER" id="PTHR30572:SF4">
    <property type="entry name" value="ABC TRANSPORTER PERMEASE YTRF"/>
    <property type="match status" value="1"/>
</dbReference>
<feature type="transmembrane region" description="Helical" evidence="7">
    <location>
        <begin position="16"/>
        <end position="38"/>
    </location>
</feature>
<dbReference type="EMBL" id="SNYC01000004">
    <property type="protein sequence ID" value="TDQ09765.1"/>
    <property type="molecule type" value="Genomic_DNA"/>
</dbReference>
<dbReference type="Pfam" id="PF12704">
    <property type="entry name" value="MacB_PCD"/>
    <property type="match status" value="1"/>
</dbReference>
<dbReference type="PANTHER" id="PTHR30572">
    <property type="entry name" value="MEMBRANE COMPONENT OF TRANSPORTER-RELATED"/>
    <property type="match status" value="1"/>
</dbReference>
<evidence type="ECO:0000256" key="7">
    <source>
        <dbReference type="SAM" id="Phobius"/>
    </source>
</evidence>
<organism evidence="10 11">
    <name type="scientific">Pedobacter metabolipauper</name>
    <dbReference type="NCBI Taxonomy" id="425513"/>
    <lineage>
        <taxon>Bacteria</taxon>
        <taxon>Pseudomonadati</taxon>
        <taxon>Bacteroidota</taxon>
        <taxon>Sphingobacteriia</taxon>
        <taxon>Sphingobacteriales</taxon>
        <taxon>Sphingobacteriaceae</taxon>
        <taxon>Pedobacter</taxon>
    </lineage>
</organism>
<evidence type="ECO:0000256" key="4">
    <source>
        <dbReference type="ARBA" id="ARBA00022989"/>
    </source>
</evidence>
<evidence type="ECO:0000256" key="1">
    <source>
        <dbReference type="ARBA" id="ARBA00004651"/>
    </source>
</evidence>
<name>A0A4R6SZ13_9SPHI</name>
<dbReference type="GO" id="GO:0005886">
    <property type="term" value="C:plasma membrane"/>
    <property type="evidence" value="ECO:0007669"/>
    <property type="project" value="UniProtKB-SubCell"/>
</dbReference>
<feature type="transmembrane region" description="Helical" evidence="7">
    <location>
        <begin position="342"/>
        <end position="363"/>
    </location>
</feature>
<dbReference type="RefSeq" id="WP_133575825.1">
    <property type="nucleotide sequence ID" value="NZ_SNYC01000004.1"/>
</dbReference>
<evidence type="ECO:0000256" key="3">
    <source>
        <dbReference type="ARBA" id="ARBA00022692"/>
    </source>
</evidence>
<evidence type="ECO:0000313" key="11">
    <source>
        <dbReference type="Proteomes" id="UP000295620"/>
    </source>
</evidence>
<comment type="caution">
    <text evidence="10">The sequence shown here is derived from an EMBL/GenBank/DDBJ whole genome shotgun (WGS) entry which is preliminary data.</text>
</comment>
<proteinExistence type="inferred from homology"/>
<keyword evidence="5 7" id="KW-0472">Membrane</keyword>
<comment type="subcellular location">
    <subcellularLocation>
        <location evidence="1">Cell membrane</location>
        <topology evidence="1">Multi-pass membrane protein</topology>
    </subcellularLocation>
</comment>
<feature type="domain" description="MacB-like periplasmic core" evidence="9">
    <location>
        <begin position="49"/>
        <end position="182"/>
    </location>
</feature>
<accession>A0A4R6SZ13</accession>
<evidence type="ECO:0000259" key="9">
    <source>
        <dbReference type="Pfam" id="PF12704"/>
    </source>
</evidence>
<dbReference type="InterPro" id="IPR050250">
    <property type="entry name" value="Macrolide_Exporter_MacB"/>
</dbReference>
<keyword evidence="2" id="KW-1003">Cell membrane</keyword>